<evidence type="ECO:0000259" key="14">
    <source>
        <dbReference type="PROSITE" id="PS51686"/>
    </source>
</evidence>
<protein>
    <recommendedName>
        <fullName evidence="3">16S rRNA (cytosine(967)-C(5))-methyltransferase</fullName>
        <ecNumber evidence="3">2.1.1.176</ecNumber>
    </recommendedName>
    <alternativeName>
        <fullName evidence="10">16S rRNA m5C967 methyltransferase</fullName>
    </alternativeName>
    <alternativeName>
        <fullName evidence="11">rRNA (cytosine-C(5)-)-methyltransferase RsmB</fullName>
    </alternativeName>
</protein>
<dbReference type="PRINTS" id="PR02008">
    <property type="entry name" value="RCMTFAMILY"/>
</dbReference>
<keyword evidence="5" id="KW-0698">rRNA processing</keyword>
<name>A0A9D1IC31_9FIRM</name>
<evidence type="ECO:0000256" key="13">
    <source>
        <dbReference type="PROSITE-ProRule" id="PRU01023"/>
    </source>
</evidence>
<dbReference type="Gene3D" id="3.40.50.150">
    <property type="entry name" value="Vaccinia Virus protein VP39"/>
    <property type="match status" value="1"/>
</dbReference>
<evidence type="ECO:0000313" key="16">
    <source>
        <dbReference type="Proteomes" id="UP000824072"/>
    </source>
</evidence>
<dbReference type="Pfam" id="PF01029">
    <property type="entry name" value="NusB"/>
    <property type="match status" value="1"/>
</dbReference>
<dbReference type="SUPFAM" id="SSF53335">
    <property type="entry name" value="S-adenosyl-L-methionine-dependent methyltransferases"/>
    <property type="match status" value="1"/>
</dbReference>
<reference evidence="15" key="2">
    <citation type="journal article" date="2021" name="PeerJ">
        <title>Extensive microbial diversity within the chicken gut microbiome revealed by metagenomics and culture.</title>
        <authorList>
            <person name="Gilroy R."/>
            <person name="Ravi A."/>
            <person name="Getino M."/>
            <person name="Pursley I."/>
            <person name="Horton D.L."/>
            <person name="Alikhan N.F."/>
            <person name="Baker D."/>
            <person name="Gharbi K."/>
            <person name="Hall N."/>
            <person name="Watson M."/>
            <person name="Adriaenssens E.M."/>
            <person name="Foster-Nyarko E."/>
            <person name="Jarju S."/>
            <person name="Secka A."/>
            <person name="Antonio M."/>
            <person name="Oren A."/>
            <person name="Chaudhuri R.R."/>
            <person name="La Ragione R."/>
            <person name="Hildebrand F."/>
            <person name="Pallen M.J."/>
        </authorList>
    </citation>
    <scope>NUCLEOTIDE SEQUENCE</scope>
    <source>
        <strain evidence="15">ChiHcec3-11533</strain>
    </source>
</reference>
<proteinExistence type="inferred from homology"/>
<feature type="binding site" evidence="13">
    <location>
        <begin position="275"/>
        <end position="281"/>
    </location>
    <ligand>
        <name>S-adenosyl-L-methionine</name>
        <dbReference type="ChEBI" id="CHEBI:59789"/>
    </ligand>
</feature>
<dbReference type="Pfam" id="PF01189">
    <property type="entry name" value="Methyltr_RsmB-F"/>
    <property type="match status" value="1"/>
</dbReference>
<dbReference type="PANTHER" id="PTHR22807:SF53">
    <property type="entry name" value="RIBOSOMAL RNA SMALL SUBUNIT METHYLTRANSFERASE B-RELATED"/>
    <property type="match status" value="1"/>
</dbReference>
<feature type="domain" description="SAM-dependent MTase RsmB/NOP-type" evidence="14">
    <location>
        <begin position="186"/>
        <end position="460"/>
    </location>
</feature>
<dbReference type="GO" id="GO:0003723">
    <property type="term" value="F:RNA binding"/>
    <property type="evidence" value="ECO:0007669"/>
    <property type="project" value="UniProtKB-UniRule"/>
</dbReference>
<dbReference type="PROSITE" id="PS51686">
    <property type="entry name" value="SAM_MT_RSMB_NOP"/>
    <property type="match status" value="1"/>
</dbReference>
<keyword evidence="7 13" id="KW-0808">Transferase</keyword>
<dbReference type="AlphaFoldDB" id="A0A9D1IC31"/>
<evidence type="ECO:0000313" key="15">
    <source>
        <dbReference type="EMBL" id="HIU34248.1"/>
    </source>
</evidence>
<feature type="binding site" evidence="13">
    <location>
        <position position="299"/>
    </location>
    <ligand>
        <name>S-adenosyl-L-methionine</name>
        <dbReference type="ChEBI" id="CHEBI:59789"/>
    </ligand>
</feature>
<dbReference type="InterPro" id="IPR029063">
    <property type="entry name" value="SAM-dependent_MTases_sf"/>
</dbReference>
<evidence type="ECO:0000256" key="11">
    <source>
        <dbReference type="ARBA" id="ARBA00031088"/>
    </source>
</evidence>
<feature type="binding site" evidence="13">
    <location>
        <position position="326"/>
    </location>
    <ligand>
        <name>S-adenosyl-L-methionine</name>
        <dbReference type="ChEBI" id="CHEBI:59789"/>
    </ligand>
</feature>
<evidence type="ECO:0000256" key="1">
    <source>
        <dbReference type="ARBA" id="ARBA00002724"/>
    </source>
</evidence>
<dbReference type="PANTHER" id="PTHR22807">
    <property type="entry name" value="NOP2 YEAST -RELATED NOL1/NOP2/FMU SUN DOMAIN-CONTAINING"/>
    <property type="match status" value="1"/>
</dbReference>
<evidence type="ECO:0000256" key="4">
    <source>
        <dbReference type="ARBA" id="ARBA00022490"/>
    </source>
</evidence>
<dbReference type="GO" id="GO:0005737">
    <property type="term" value="C:cytoplasm"/>
    <property type="evidence" value="ECO:0007669"/>
    <property type="project" value="UniProtKB-SubCell"/>
</dbReference>
<evidence type="ECO:0000256" key="6">
    <source>
        <dbReference type="ARBA" id="ARBA00022603"/>
    </source>
</evidence>
<dbReference type="SUPFAM" id="SSF48013">
    <property type="entry name" value="NusB-like"/>
    <property type="match status" value="1"/>
</dbReference>
<evidence type="ECO:0000256" key="8">
    <source>
        <dbReference type="ARBA" id="ARBA00022691"/>
    </source>
</evidence>
<keyword evidence="9 13" id="KW-0694">RNA-binding</keyword>
<evidence type="ECO:0000256" key="5">
    <source>
        <dbReference type="ARBA" id="ARBA00022552"/>
    </source>
</evidence>
<dbReference type="Gene3D" id="3.30.70.1170">
    <property type="entry name" value="Sun protein, domain 3"/>
    <property type="match status" value="1"/>
</dbReference>
<dbReference type="InterPro" id="IPR004573">
    <property type="entry name" value="rRNA_ssu_MeTfrase_B"/>
</dbReference>
<organism evidence="15 16">
    <name type="scientific">Candidatus Pullichristensenella excrementigallinarum</name>
    <dbReference type="NCBI Taxonomy" id="2840907"/>
    <lineage>
        <taxon>Bacteria</taxon>
        <taxon>Bacillati</taxon>
        <taxon>Bacillota</taxon>
        <taxon>Clostridia</taxon>
        <taxon>Candidatus Pullichristensenella</taxon>
    </lineage>
</organism>
<reference evidence="15" key="1">
    <citation type="submission" date="2020-10" db="EMBL/GenBank/DDBJ databases">
        <authorList>
            <person name="Gilroy R."/>
        </authorList>
    </citation>
    <scope>NUCLEOTIDE SEQUENCE</scope>
    <source>
        <strain evidence="15">ChiHcec3-11533</strain>
    </source>
</reference>
<sequence length="462" mass="52053">MQHSQLHSRRPAEKKTRKFSARDAARFALSDVFRGGAYASQAIGRQLNAQFFKPEDRRLATSIFYLAAENRLQIEYLLRNFLEGEQDPVVEDILHIATAQLLYMNRVPDHAAVDEAVKQVRAAKREGLTGLVNAVLHGVIRARDENQLRLPDRAEDFEGFLSVQYSYAPNLVRRLIAAYGPEEAEKIVSCPPFARQVVRLNRMKTGEEDFENYLTSRDVSFARGIVPGAYRCPSSGDLTRLDGFRDGYFSLQGESSMLAALAVEPRRGMNVLDACAAPGGKAALIAETMSDVGRVYAWDIHAHRVDLIRAAKRRMFLDSLRPAVRDARKPYPDFDLLMDAVLVDAPCSGLGVVGDKPDIKYRLSDKSIEELIPLQAEILENCANFVRVGGLLVYSTCTLLPEENQGQVRAFLEKHPEFRPEENVEYLPEALRPHVQEGMLQILPHRDDLEGFFIARMRRVRA</sequence>
<dbReference type="InterPro" id="IPR023267">
    <property type="entry name" value="RCMT"/>
</dbReference>
<evidence type="ECO:0000256" key="7">
    <source>
        <dbReference type="ARBA" id="ARBA00022679"/>
    </source>
</evidence>
<dbReference type="InterPro" id="IPR006027">
    <property type="entry name" value="NusB_RsmB_TIM44"/>
</dbReference>
<feature type="active site" description="Nucleophile" evidence="13">
    <location>
        <position position="397"/>
    </location>
</feature>
<gene>
    <name evidence="15" type="primary">rsmB</name>
    <name evidence="15" type="ORF">IAB02_06770</name>
</gene>
<dbReference type="GO" id="GO:0008649">
    <property type="term" value="F:rRNA methyltransferase activity"/>
    <property type="evidence" value="ECO:0007669"/>
    <property type="project" value="InterPro"/>
</dbReference>
<keyword evidence="6 13" id="KW-0489">Methyltransferase</keyword>
<accession>A0A9D1IC31</accession>
<dbReference type="EC" id="2.1.1.176" evidence="3"/>
<comment type="similarity">
    <text evidence="13">Belongs to the class I-like SAM-binding methyltransferase superfamily. RsmB/NOP family.</text>
</comment>
<evidence type="ECO:0000256" key="10">
    <source>
        <dbReference type="ARBA" id="ARBA00030399"/>
    </source>
</evidence>
<feature type="binding site" evidence="13">
    <location>
        <position position="344"/>
    </location>
    <ligand>
        <name>S-adenosyl-L-methionine</name>
        <dbReference type="ChEBI" id="CHEBI:59789"/>
    </ligand>
</feature>
<dbReference type="InterPro" id="IPR035926">
    <property type="entry name" value="NusB-like_sf"/>
</dbReference>
<evidence type="ECO:0000256" key="9">
    <source>
        <dbReference type="ARBA" id="ARBA00022884"/>
    </source>
</evidence>
<evidence type="ECO:0000256" key="3">
    <source>
        <dbReference type="ARBA" id="ARBA00012140"/>
    </source>
</evidence>
<dbReference type="FunFam" id="3.40.50.150:FF:000022">
    <property type="entry name" value="Ribosomal RNA small subunit methyltransferase B"/>
    <property type="match status" value="1"/>
</dbReference>
<dbReference type="NCBIfam" id="TIGR00563">
    <property type="entry name" value="rsmB"/>
    <property type="match status" value="1"/>
</dbReference>
<dbReference type="GO" id="GO:0006355">
    <property type="term" value="P:regulation of DNA-templated transcription"/>
    <property type="evidence" value="ECO:0007669"/>
    <property type="project" value="InterPro"/>
</dbReference>
<evidence type="ECO:0000256" key="2">
    <source>
        <dbReference type="ARBA" id="ARBA00004496"/>
    </source>
</evidence>
<dbReference type="CDD" id="cd02440">
    <property type="entry name" value="AdoMet_MTases"/>
    <property type="match status" value="1"/>
</dbReference>
<comment type="caution">
    <text evidence="15">The sequence shown here is derived from an EMBL/GenBank/DDBJ whole genome shotgun (WGS) entry which is preliminary data.</text>
</comment>
<dbReference type="EMBL" id="DVMU01000152">
    <property type="protein sequence ID" value="HIU34248.1"/>
    <property type="molecule type" value="Genomic_DNA"/>
</dbReference>
<keyword evidence="8 13" id="KW-0949">S-adenosyl-L-methionine</keyword>
<evidence type="ECO:0000256" key="12">
    <source>
        <dbReference type="ARBA" id="ARBA00047283"/>
    </source>
</evidence>
<dbReference type="InterPro" id="IPR049560">
    <property type="entry name" value="MeTrfase_RsmB-F_NOP2_cat"/>
</dbReference>
<comment type="catalytic activity">
    <reaction evidence="12">
        <text>cytidine(967) in 16S rRNA + S-adenosyl-L-methionine = 5-methylcytidine(967) in 16S rRNA + S-adenosyl-L-homocysteine + H(+)</text>
        <dbReference type="Rhea" id="RHEA:42748"/>
        <dbReference type="Rhea" id="RHEA-COMP:10219"/>
        <dbReference type="Rhea" id="RHEA-COMP:10220"/>
        <dbReference type="ChEBI" id="CHEBI:15378"/>
        <dbReference type="ChEBI" id="CHEBI:57856"/>
        <dbReference type="ChEBI" id="CHEBI:59789"/>
        <dbReference type="ChEBI" id="CHEBI:74483"/>
        <dbReference type="ChEBI" id="CHEBI:82748"/>
        <dbReference type="EC" id="2.1.1.176"/>
    </reaction>
</comment>
<dbReference type="InterPro" id="IPR001678">
    <property type="entry name" value="MeTrfase_RsmB-F_NOP2_dom"/>
</dbReference>
<dbReference type="NCBIfam" id="NF011494">
    <property type="entry name" value="PRK14902.1"/>
    <property type="match status" value="1"/>
</dbReference>
<comment type="function">
    <text evidence="1">Specifically methylates the cytosine at position 967 (m5C967) of 16S rRNA.</text>
</comment>
<dbReference type="Proteomes" id="UP000824072">
    <property type="component" value="Unassembled WGS sequence"/>
</dbReference>
<comment type="subcellular location">
    <subcellularLocation>
        <location evidence="2">Cytoplasm</location>
    </subcellularLocation>
</comment>
<keyword evidence="4" id="KW-0963">Cytoplasm</keyword>
<dbReference type="Gene3D" id="1.10.940.10">
    <property type="entry name" value="NusB-like"/>
    <property type="match status" value="1"/>
</dbReference>